<keyword evidence="2" id="KW-0548">Nucleotidyltransferase</keyword>
<dbReference type="InterPro" id="IPR041588">
    <property type="entry name" value="Integrase_H2C2"/>
</dbReference>
<dbReference type="InterPro" id="IPR041373">
    <property type="entry name" value="RT_RNaseH"/>
</dbReference>
<evidence type="ECO:0000313" key="9">
    <source>
        <dbReference type="EMBL" id="MCI13162.1"/>
    </source>
</evidence>
<feature type="non-terminal residue" evidence="9">
    <location>
        <position position="1"/>
    </location>
</feature>
<dbReference type="CDD" id="cd09274">
    <property type="entry name" value="RNase_HI_RT_Ty3"/>
    <property type="match status" value="1"/>
</dbReference>
<keyword evidence="6" id="KW-0695">RNA-directed DNA polymerase</keyword>
<dbReference type="SUPFAM" id="SSF56672">
    <property type="entry name" value="DNA/RNA polymerases"/>
    <property type="match status" value="1"/>
</dbReference>
<dbReference type="Proteomes" id="UP000265520">
    <property type="component" value="Unassembled WGS sequence"/>
</dbReference>
<accession>A0A392PN01</accession>
<dbReference type="PANTHER" id="PTHR37984:SF5">
    <property type="entry name" value="PROTEIN NYNRIN-LIKE"/>
    <property type="match status" value="1"/>
</dbReference>
<dbReference type="FunFam" id="3.10.20.370:FF:000001">
    <property type="entry name" value="Retrovirus-related Pol polyprotein from transposon 17.6-like protein"/>
    <property type="match status" value="1"/>
</dbReference>
<evidence type="ECO:0000259" key="7">
    <source>
        <dbReference type="Pfam" id="PF17917"/>
    </source>
</evidence>
<evidence type="ECO:0000256" key="3">
    <source>
        <dbReference type="ARBA" id="ARBA00022722"/>
    </source>
</evidence>
<comment type="caution">
    <text evidence="9">The sequence shown here is derived from an EMBL/GenBank/DDBJ whole genome shotgun (WGS) entry which is preliminary data.</text>
</comment>
<dbReference type="AlphaFoldDB" id="A0A392PN01"/>
<feature type="domain" description="Integrase zinc-binding" evidence="8">
    <location>
        <begin position="200"/>
        <end position="247"/>
    </location>
</feature>
<keyword evidence="5" id="KW-0378">Hydrolase</keyword>
<evidence type="ECO:0000256" key="1">
    <source>
        <dbReference type="ARBA" id="ARBA00022679"/>
    </source>
</evidence>
<feature type="domain" description="Reverse transcriptase RNase H-like" evidence="7">
    <location>
        <begin position="12"/>
        <end position="111"/>
    </location>
</feature>
<reference evidence="9 10" key="1">
    <citation type="journal article" date="2018" name="Front. Plant Sci.">
        <title>Red Clover (Trifolium pratense) and Zigzag Clover (T. medium) - A Picture of Genomic Similarities and Differences.</title>
        <authorList>
            <person name="Dluhosova J."/>
            <person name="Istvanek J."/>
            <person name="Nedelnik J."/>
            <person name="Repkova J."/>
        </authorList>
    </citation>
    <scope>NUCLEOTIDE SEQUENCE [LARGE SCALE GENOMIC DNA]</scope>
    <source>
        <strain evidence="10">cv. 10/8</strain>
        <tissue evidence="9">Leaf</tissue>
    </source>
</reference>
<dbReference type="Pfam" id="PF17917">
    <property type="entry name" value="RT_RNaseH"/>
    <property type="match status" value="1"/>
</dbReference>
<dbReference type="Gene3D" id="3.10.20.370">
    <property type="match status" value="1"/>
</dbReference>
<dbReference type="GO" id="GO:0016787">
    <property type="term" value="F:hydrolase activity"/>
    <property type="evidence" value="ECO:0007669"/>
    <property type="project" value="UniProtKB-KW"/>
</dbReference>
<feature type="non-terminal residue" evidence="9">
    <location>
        <position position="247"/>
    </location>
</feature>
<dbReference type="PANTHER" id="PTHR37984">
    <property type="entry name" value="PROTEIN CBG26694"/>
    <property type="match status" value="1"/>
</dbReference>
<dbReference type="GO" id="GO:0004519">
    <property type="term" value="F:endonuclease activity"/>
    <property type="evidence" value="ECO:0007669"/>
    <property type="project" value="UniProtKB-KW"/>
</dbReference>
<keyword evidence="1" id="KW-0808">Transferase</keyword>
<dbReference type="InterPro" id="IPR050951">
    <property type="entry name" value="Retrovirus_Pol_polyprotein"/>
</dbReference>
<sequence>SLVTAPVLQLPDFTKKFTVETDASGKGIGAVLMQNKHPIAYISKSLGPRQHAMSVYERELLAIIYAVQKWGAYLSHAPFIIKTDQKSIKHILEQKLNTPFQQAWVSKLMGFEFEIQYKEGNTNLAADALSRKEGAELLMMALDAASVDLMTKIRNSWSSDPTLDKIVTDLQSNSSSHPKFTWIRNELRRKGKLVVGSDVALKNTILDWLHSSSAGGHSGRDSTSARIKSIFFWKGMMKDIQNFIRNC</sequence>
<protein>
    <submittedName>
        <fullName evidence="9">Ty3/gypsy retrotransposon protein</fullName>
    </submittedName>
</protein>
<name>A0A392PN01_9FABA</name>
<evidence type="ECO:0000256" key="4">
    <source>
        <dbReference type="ARBA" id="ARBA00022759"/>
    </source>
</evidence>
<evidence type="ECO:0000256" key="2">
    <source>
        <dbReference type="ARBA" id="ARBA00022695"/>
    </source>
</evidence>
<evidence type="ECO:0000256" key="6">
    <source>
        <dbReference type="ARBA" id="ARBA00022918"/>
    </source>
</evidence>
<evidence type="ECO:0000313" key="10">
    <source>
        <dbReference type="Proteomes" id="UP000265520"/>
    </source>
</evidence>
<organism evidence="9 10">
    <name type="scientific">Trifolium medium</name>
    <dbReference type="NCBI Taxonomy" id="97028"/>
    <lineage>
        <taxon>Eukaryota</taxon>
        <taxon>Viridiplantae</taxon>
        <taxon>Streptophyta</taxon>
        <taxon>Embryophyta</taxon>
        <taxon>Tracheophyta</taxon>
        <taxon>Spermatophyta</taxon>
        <taxon>Magnoliopsida</taxon>
        <taxon>eudicotyledons</taxon>
        <taxon>Gunneridae</taxon>
        <taxon>Pentapetalae</taxon>
        <taxon>rosids</taxon>
        <taxon>fabids</taxon>
        <taxon>Fabales</taxon>
        <taxon>Fabaceae</taxon>
        <taxon>Papilionoideae</taxon>
        <taxon>50 kb inversion clade</taxon>
        <taxon>NPAAA clade</taxon>
        <taxon>Hologalegina</taxon>
        <taxon>IRL clade</taxon>
        <taxon>Trifolieae</taxon>
        <taxon>Trifolium</taxon>
    </lineage>
</organism>
<keyword evidence="10" id="KW-1185">Reference proteome</keyword>
<dbReference type="Gene3D" id="1.10.340.70">
    <property type="match status" value="1"/>
</dbReference>
<keyword evidence="4" id="KW-0255">Endonuclease</keyword>
<dbReference type="EMBL" id="LXQA010087130">
    <property type="protein sequence ID" value="MCI13162.1"/>
    <property type="molecule type" value="Genomic_DNA"/>
</dbReference>
<dbReference type="Pfam" id="PF17921">
    <property type="entry name" value="Integrase_H2C2"/>
    <property type="match status" value="1"/>
</dbReference>
<dbReference type="GO" id="GO:0003964">
    <property type="term" value="F:RNA-directed DNA polymerase activity"/>
    <property type="evidence" value="ECO:0007669"/>
    <property type="project" value="UniProtKB-KW"/>
</dbReference>
<keyword evidence="3" id="KW-0540">Nuclease</keyword>
<evidence type="ECO:0000259" key="8">
    <source>
        <dbReference type="Pfam" id="PF17921"/>
    </source>
</evidence>
<proteinExistence type="predicted"/>
<evidence type="ECO:0000256" key="5">
    <source>
        <dbReference type="ARBA" id="ARBA00022801"/>
    </source>
</evidence>
<dbReference type="InterPro" id="IPR043502">
    <property type="entry name" value="DNA/RNA_pol_sf"/>
</dbReference>